<accession>A0A2S8SE14</accession>
<dbReference type="AlphaFoldDB" id="A0A2S8SE14"/>
<evidence type="ECO:0000313" key="2">
    <source>
        <dbReference type="Proteomes" id="UP000238338"/>
    </source>
</evidence>
<dbReference type="Proteomes" id="UP000238338">
    <property type="component" value="Unassembled WGS sequence"/>
</dbReference>
<gene>
    <name evidence="1" type="ORF">LX70_00874</name>
</gene>
<name>A0A2S8SE14_9RHOB</name>
<keyword evidence="2" id="KW-1185">Reference proteome</keyword>
<dbReference type="EMBL" id="PVEP01000001">
    <property type="protein sequence ID" value="PQV59054.1"/>
    <property type="molecule type" value="Genomic_DNA"/>
</dbReference>
<reference evidence="1 2" key="1">
    <citation type="submission" date="2018-02" db="EMBL/GenBank/DDBJ databases">
        <title>Genomic Encyclopedia of Archaeal and Bacterial Type Strains, Phase II (KMG-II): from individual species to whole genera.</title>
        <authorList>
            <person name="Goeker M."/>
        </authorList>
    </citation>
    <scope>NUCLEOTIDE SEQUENCE [LARGE SCALE GENOMIC DNA]</scope>
    <source>
        <strain evidence="1 2">DSM 18921</strain>
    </source>
</reference>
<proteinExistence type="predicted"/>
<comment type="caution">
    <text evidence="1">The sequence shown here is derived from an EMBL/GenBank/DDBJ whole genome shotgun (WGS) entry which is preliminary data.</text>
</comment>
<dbReference type="InterPro" id="IPR045519">
    <property type="entry name" value="DUF6476"/>
</dbReference>
<protein>
    <submittedName>
        <fullName evidence="1">Uncharacterized protein</fullName>
    </submittedName>
</protein>
<organism evidence="1 2">
    <name type="scientific">Albidovulum denitrificans</name>
    <dbReference type="NCBI Taxonomy" id="404881"/>
    <lineage>
        <taxon>Bacteria</taxon>
        <taxon>Pseudomonadati</taxon>
        <taxon>Pseudomonadota</taxon>
        <taxon>Alphaproteobacteria</taxon>
        <taxon>Rhodobacterales</taxon>
        <taxon>Paracoccaceae</taxon>
        <taxon>Albidovulum</taxon>
    </lineage>
</organism>
<evidence type="ECO:0000313" key="1">
    <source>
        <dbReference type="EMBL" id="PQV59054.1"/>
    </source>
</evidence>
<dbReference type="Pfam" id="PF20082">
    <property type="entry name" value="DUF6476"/>
    <property type="match status" value="1"/>
</dbReference>
<sequence length="79" mass="8082">MILGLITIVGLLVTRLPKAAPPRPALPEGLTLPEGTAAGAVTMGRGWIAVVAEGAAGEEILIFDAKTGTLRQRLPITAP</sequence>